<name>A0ACC0C9U2_CATRO</name>
<dbReference type="EMBL" id="CM044701">
    <property type="protein sequence ID" value="KAI5681724.1"/>
    <property type="molecule type" value="Genomic_DNA"/>
</dbReference>
<gene>
    <name evidence="1" type="ORF">M9H77_02952</name>
</gene>
<organism evidence="1 2">
    <name type="scientific">Catharanthus roseus</name>
    <name type="common">Madagascar periwinkle</name>
    <name type="synonym">Vinca rosea</name>
    <dbReference type="NCBI Taxonomy" id="4058"/>
    <lineage>
        <taxon>Eukaryota</taxon>
        <taxon>Viridiplantae</taxon>
        <taxon>Streptophyta</taxon>
        <taxon>Embryophyta</taxon>
        <taxon>Tracheophyta</taxon>
        <taxon>Spermatophyta</taxon>
        <taxon>Magnoliopsida</taxon>
        <taxon>eudicotyledons</taxon>
        <taxon>Gunneridae</taxon>
        <taxon>Pentapetalae</taxon>
        <taxon>asterids</taxon>
        <taxon>lamiids</taxon>
        <taxon>Gentianales</taxon>
        <taxon>Apocynaceae</taxon>
        <taxon>Rauvolfioideae</taxon>
        <taxon>Vinceae</taxon>
        <taxon>Catharanthinae</taxon>
        <taxon>Catharanthus</taxon>
    </lineage>
</organism>
<reference evidence="2" key="1">
    <citation type="journal article" date="2023" name="Nat. Plants">
        <title>Single-cell RNA sequencing provides a high-resolution roadmap for understanding the multicellular compartmentation of specialized metabolism.</title>
        <authorList>
            <person name="Sun S."/>
            <person name="Shen X."/>
            <person name="Li Y."/>
            <person name="Li Y."/>
            <person name="Wang S."/>
            <person name="Li R."/>
            <person name="Zhang H."/>
            <person name="Shen G."/>
            <person name="Guo B."/>
            <person name="Wei J."/>
            <person name="Xu J."/>
            <person name="St-Pierre B."/>
            <person name="Chen S."/>
            <person name="Sun C."/>
        </authorList>
    </citation>
    <scope>NUCLEOTIDE SEQUENCE [LARGE SCALE GENOMIC DNA]</scope>
</reference>
<protein>
    <submittedName>
        <fullName evidence="1">Uncharacterized protein</fullName>
    </submittedName>
</protein>
<evidence type="ECO:0000313" key="2">
    <source>
        <dbReference type="Proteomes" id="UP001060085"/>
    </source>
</evidence>
<comment type="caution">
    <text evidence="1">The sequence shown here is derived from an EMBL/GenBank/DDBJ whole genome shotgun (WGS) entry which is preliminary data.</text>
</comment>
<sequence length="676" mass="75804">MENRRLVACSKNEELAAFMWNKWQEMAQRPKGISENLNNTMHKAYSNLCNSKEAIKSLKDLAQIKGVGKWILKLMQGFFNSDSGDSESEWATKMGKRDKGTKRYVPQKNSVAYALLITLYRGTVNGSEFMRKQELIDATEASGLSRAPIAPEKGKGKPGQFSSSPRDWYSGWSCMKTLVTKGLVVKSSCPAKYMLTEEGKEAARDCLRRSGLVDSNDKLETLQTFSIKDQGNSLDSDSIIGSAHADAAKEVALPSSHLSSLKRKNDISPESLDRFLRMGFSREKIICAFHEISKTYQDKDISSIWPAVLCHLREGQIYGQSIECYSPRVDISAEPSAKKTKEGSSDSRTSDIGFVNSARSRPHKNLKTSILAGSDEAAFPLKACSHNDYSSNKLLGGALEPRSNELAEPPLSFGERFEDAYEIILVLDNREQFAAQGSRSRRIIENISQQFKIRIEVRRLPVGDAIWLARHKFIGTEYVLDFVVERKKVDDLRTSIRDNRYKDQKLRLLRCGLKKRIYLVEGDPNSSEAAESIKTACFTTEILEGFDVQRTSGLADTLKRYGYLTQAIYQYYNSLDCENKSPRICLPYDEFIGRCEDLDKLTVSDVFAVQLMQVPQVTEEIAIAVLDIYPTVLSLAHAYSLLDGNVSAQEEMLKKQSNNLISGAASKNVFQLIWGS</sequence>
<accession>A0ACC0C9U2</accession>
<evidence type="ECO:0000313" key="1">
    <source>
        <dbReference type="EMBL" id="KAI5681724.1"/>
    </source>
</evidence>
<keyword evidence="2" id="KW-1185">Reference proteome</keyword>
<dbReference type="Proteomes" id="UP001060085">
    <property type="component" value="Linkage Group LG01"/>
</dbReference>
<proteinExistence type="predicted"/>